<accession>A0AAP0ENA3</accession>
<dbReference type="Proteomes" id="UP001419268">
    <property type="component" value="Unassembled WGS sequence"/>
</dbReference>
<reference evidence="1 2" key="1">
    <citation type="submission" date="2024-01" db="EMBL/GenBank/DDBJ databases">
        <title>Genome assemblies of Stephania.</title>
        <authorList>
            <person name="Yang L."/>
        </authorList>
    </citation>
    <scope>NUCLEOTIDE SEQUENCE [LARGE SCALE GENOMIC DNA]</scope>
    <source>
        <strain evidence="1">JXDWG</strain>
        <tissue evidence="1">Leaf</tissue>
    </source>
</reference>
<dbReference type="AlphaFoldDB" id="A0AAP0ENA3"/>
<name>A0AAP0ENA3_9MAGN</name>
<comment type="caution">
    <text evidence="1">The sequence shown here is derived from an EMBL/GenBank/DDBJ whole genome shotgun (WGS) entry which is preliminary data.</text>
</comment>
<organism evidence="1 2">
    <name type="scientific">Stephania cephalantha</name>
    <dbReference type="NCBI Taxonomy" id="152367"/>
    <lineage>
        <taxon>Eukaryota</taxon>
        <taxon>Viridiplantae</taxon>
        <taxon>Streptophyta</taxon>
        <taxon>Embryophyta</taxon>
        <taxon>Tracheophyta</taxon>
        <taxon>Spermatophyta</taxon>
        <taxon>Magnoliopsida</taxon>
        <taxon>Ranunculales</taxon>
        <taxon>Menispermaceae</taxon>
        <taxon>Menispermoideae</taxon>
        <taxon>Cissampelideae</taxon>
        <taxon>Stephania</taxon>
    </lineage>
</organism>
<proteinExistence type="predicted"/>
<sequence length="72" mass="7822">MFVKHTGPVLPENLSFAALLSFFRSAPDNLCTDFASTAFLNIPSLPFSIDRSINQSNSPFSSSMMLCVCLCA</sequence>
<protein>
    <submittedName>
        <fullName evidence="1">Uncharacterized protein</fullName>
    </submittedName>
</protein>
<evidence type="ECO:0000313" key="2">
    <source>
        <dbReference type="Proteomes" id="UP001419268"/>
    </source>
</evidence>
<gene>
    <name evidence="1" type="ORF">Scep_025326</name>
</gene>
<dbReference type="EMBL" id="JBBNAG010000011">
    <property type="protein sequence ID" value="KAK9093857.1"/>
    <property type="molecule type" value="Genomic_DNA"/>
</dbReference>
<evidence type="ECO:0000313" key="1">
    <source>
        <dbReference type="EMBL" id="KAK9093857.1"/>
    </source>
</evidence>
<keyword evidence="2" id="KW-1185">Reference proteome</keyword>